<dbReference type="SUPFAM" id="SSF56925">
    <property type="entry name" value="OMPA-like"/>
    <property type="match status" value="1"/>
</dbReference>
<evidence type="ECO:0000256" key="1">
    <source>
        <dbReference type="ARBA" id="ARBA00004571"/>
    </source>
</evidence>
<keyword evidence="9" id="KW-0998">Cell outer membrane</keyword>
<organism evidence="13 14">
    <name type="scientific">Mesoflavibacter profundi</name>
    <dbReference type="NCBI Taxonomy" id="2708110"/>
    <lineage>
        <taxon>Bacteria</taxon>
        <taxon>Pseudomonadati</taxon>
        <taxon>Bacteroidota</taxon>
        <taxon>Flavobacteriia</taxon>
        <taxon>Flavobacteriales</taxon>
        <taxon>Flavobacteriaceae</taxon>
        <taxon>Mesoflavibacter</taxon>
    </lineage>
</organism>
<name>A0ABT4S1U2_9FLAO</name>
<evidence type="ECO:0000256" key="6">
    <source>
        <dbReference type="ARBA" id="ARBA00023065"/>
    </source>
</evidence>
<dbReference type="EMBL" id="JAPFGC010000002">
    <property type="protein sequence ID" value="MDA0178022.1"/>
    <property type="molecule type" value="Genomic_DNA"/>
</dbReference>
<dbReference type="PRINTS" id="PR01021">
    <property type="entry name" value="OMPADOMAIN"/>
</dbReference>
<accession>A0ABT4S1U2</accession>
<protein>
    <submittedName>
        <fullName evidence="13">OmpA family protein</fullName>
    </submittedName>
</protein>
<dbReference type="CDD" id="cd07185">
    <property type="entry name" value="OmpA_C-like"/>
    <property type="match status" value="1"/>
</dbReference>
<dbReference type="PANTHER" id="PTHR30329:SF21">
    <property type="entry name" value="LIPOPROTEIN YIAD-RELATED"/>
    <property type="match status" value="1"/>
</dbReference>
<evidence type="ECO:0000256" key="11">
    <source>
        <dbReference type="SAM" id="SignalP"/>
    </source>
</evidence>
<feature type="domain" description="OmpA-like" evidence="12">
    <location>
        <begin position="361"/>
        <end position="476"/>
    </location>
</feature>
<dbReference type="InterPro" id="IPR006664">
    <property type="entry name" value="OMP_bac"/>
</dbReference>
<evidence type="ECO:0000313" key="13">
    <source>
        <dbReference type="EMBL" id="MDA0178022.1"/>
    </source>
</evidence>
<proteinExistence type="predicted"/>
<feature type="chain" id="PRO_5046154429" evidence="11">
    <location>
        <begin position="23"/>
        <end position="476"/>
    </location>
</feature>
<evidence type="ECO:0000256" key="9">
    <source>
        <dbReference type="ARBA" id="ARBA00023237"/>
    </source>
</evidence>
<dbReference type="Gene3D" id="3.30.1330.60">
    <property type="entry name" value="OmpA-like domain"/>
    <property type="match status" value="1"/>
</dbReference>
<dbReference type="Gene3D" id="4.10.1080.10">
    <property type="entry name" value="TSP type-3 repeat"/>
    <property type="match status" value="1"/>
</dbReference>
<evidence type="ECO:0000256" key="10">
    <source>
        <dbReference type="PROSITE-ProRule" id="PRU00473"/>
    </source>
</evidence>
<dbReference type="PRINTS" id="PR01023">
    <property type="entry name" value="NAFLGMOTY"/>
</dbReference>
<keyword evidence="3" id="KW-1134">Transmembrane beta strand</keyword>
<evidence type="ECO:0000256" key="5">
    <source>
        <dbReference type="ARBA" id="ARBA00022729"/>
    </source>
</evidence>
<dbReference type="Proteomes" id="UP001149142">
    <property type="component" value="Unassembled WGS sequence"/>
</dbReference>
<comment type="caution">
    <text evidence="13">The sequence shown here is derived from an EMBL/GenBank/DDBJ whole genome shotgun (WGS) entry which is preliminary data.</text>
</comment>
<dbReference type="PROSITE" id="PS51123">
    <property type="entry name" value="OMPA_2"/>
    <property type="match status" value="1"/>
</dbReference>
<evidence type="ECO:0000313" key="14">
    <source>
        <dbReference type="Proteomes" id="UP001149142"/>
    </source>
</evidence>
<dbReference type="InterPro" id="IPR036737">
    <property type="entry name" value="OmpA-like_sf"/>
</dbReference>
<reference evidence="13" key="1">
    <citation type="submission" date="2022-11" db="EMBL/GenBank/DDBJ databases">
        <title>Refractory cell wall polysaccharides provide important carbon source for microbial heterotrophs in the hadal ocean.</title>
        <authorList>
            <person name="Zhu X."/>
        </authorList>
    </citation>
    <scope>NUCLEOTIDE SEQUENCE</scope>
    <source>
        <strain evidence="13">MTRN7</strain>
    </source>
</reference>
<dbReference type="SUPFAM" id="SSF103088">
    <property type="entry name" value="OmpA-like"/>
    <property type="match status" value="1"/>
</dbReference>
<keyword evidence="14" id="KW-1185">Reference proteome</keyword>
<keyword evidence="2" id="KW-0813">Transport</keyword>
<dbReference type="SUPFAM" id="SSF103647">
    <property type="entry name" value="TSP type-3 repeat"/>
    <property type="match status" value="2"/>
</dbReference>
<comment type="subcellular location">
    <subcellularLocation>
        <location evidence="1">Cell outer membrane</location>
        <topology evidence="1">Multi-pass membrane protein</topology>
    </subcellularLocation>
</comment>
<dbReference type="Pfam" id="PF00691">
    <property type="entry name" value="OmpA"/>
    <property type="match status" value="1"/>
</dbReference>
<gene>
    <name evidence="13" type="ORF">OOZ35_11015</name>
</gene>
<dbReference type="InterPro" id="IPR003367">
    <property type="entry name" value="Thrombospondin_3-like_rpt"/>
</dbReference>
<keyword evidence="5 11" id="KW-0732">Signal</keyword>
<dbReference type="InterPro" id="IPR011250">
    <property type="entry name" value="OMP/PagP_B-barrel"/>
</dbReference>
<evidence type="ECO:0000256" key="4">
    <source>
        <dbReference type="ARBA" id="ARBA00022692"/>
    </source>
</evidence>
<keyword evidence="6" id="KW-0406">Ion transport</keyword>
<dbReference type="Pfam" id="PF02412">
    <property type="entry name" value="TSP_3"/>
    <property type="match status" value="5"/>
</dbReference>
<evidence type="ECO:0000256" key="8">
    <source>
        <dbReference type="ARBA" id="ARBA00023136"/>
    </source>
</evidence>
<dbReference type="InterPro" id="IPR006665">
    <property type="entry name" value="OmpA-like"/>
</dbReference>
<dbReference type="InterPro" id="IPR028974">
    <property type="entry name" value="TSP_type-3_rpt"/>
</dbReference>
<sequence>MKNLSRLMFTMLLVATMGNVMAQDQNNPWAINFGVNAVDVFPVGEDTPQGGYFDEYFNVGDHWSILPSLSTISVSKYIGDNFTVQVGGSVNQIKKWGQDNNNPSLEVDDLAYYAVDGNVRYHFASLLNSSKIDPAIGIGGGYTWIEEGPYNLFSTNAGSDNLVGAGTLNASLGLTYWFSENIGLFVESKYKHSFEDYLTKHFQHSAGISVKFGGTDTDGDGIYDKDDACPEVFGLEAFNGCPDTDGDGIEDAKDTCPNEAGLAEFNGCPDTDGDGVADNNDNCPEVAGLKSLAGCPDADGDGITDADDNCPNEAGPAANNGCPWPDTDGDGVTDNVDKCPNEAGTVANNGCPEIVEPTQQVMDQLNSYAKTILFDTGKSSFKKESFSVLQSITAILKEYPKANFTIEGHTDSQGSKTLNQKLSDSRANAVMAYLIQNGIDGDRLSAYGFGEDYPIDTNATAAGRRNNRRVEVKLKK</sequence>
<evidence type="ECO:0000256" key="2">
    <source>
        <dbReference type="ARBA" id="ARBA00022448"/>
    </source>
</evidence>
<keyword evidence="7" id="KW-0626">Porin</keyword>
<evidence type="ECO:0000256" key="3">
    <source>
        <dbReference type="ARBA" id="ARBA00022452"/>
    </source>
</evidence>
<keyword evidence="8 10" id="KW-0472">Membrane</keyword>
<dbReference type="InterPro" id="IPR050330">
    <property type="entry name" value="Bact_OuterMem_StrucFunc"/>
</dbReference>
<keyword evidence="4" id="KW-0812">Transmembrane</keyword>
<evidence type="ECO:0000259" key="12">
    <source>
        <dbReference type="PROSITE" id="PS51123"/>
    </source>
</evidence>
<dbReference type="RefSeq" id="WP_106688157.1">
    <property type="nucleotide sequence ID" value="NZ_CP061703.1"/>
</dbReference>
<dbReference type="PANTHER" id="PTHR30329">
    <property type="entry name" value="STATOR ELEMENT OF FLAGELLAR MOTOR COMPLEX"/>
    <property type="match status" value="1"/>
</dbReference>
<feature type="signal peptide" evidence="11">
    <location>
        <begin position="1"/>
        <end position="22"/>
    </location>
</feature>
<evidence type="ECO:0000256" key="7">
    <source>
        <dbReference type="ARBA" id="ARBA00023114"/>
    </source>
</evidence>